<comment type="subunit">
    <text evidence="7">Homodimer.</text>
</comment>
<accession>A0A2V3IVH3</accession>
<comment type="caution">
    <text evidence="9">The sequence shown here is derived from an EMBL/GenBank/DDBJ whole genome shotgun (WGS) entry which is preliminary data.</text>
</comment>
<keyword evidence="3 7" id="KW-0819">tRNA processing</keyword>
<evidence type="ECO:0000256" key="3">
    <source>
        <dbReference type="ARBA" id="ARBA00022694"/>
    </source>
</evidence>
<dbReference type="GO" id="GO:0061711">
    <property type="term" value="F:tRNA N(6)-L-threonylcarbamoyladenine synthase activity"/>
    <property type="evidence" value="ECO:0007669"/>
    <property type="project" value="UniProtKB-EC"/>
</dbReference>
<evidence type="ECO:0000256" key="1">
    <source>
        <dbReference type="ARBA" id="ARBA00012156"/>
    </source>
</evidence>
<dbReference type="GO" id="GO:0005739">
    <property type="term" value="C:mitochondrion"/>
    <property type="evidence" value="ECO:0007669"/>
    <property type="project" value="UniProtKB-SubCell"/>
</dbReference>
<dbReference type="InterPro" id="IPR022450">
    <property type="entry name" value="TsaD"/>
</dbReference>
<comment type="subcellular location">
    <subcellularLocation>
        <location evidence="7">Mitochondrion</location>
    </subcellularLocation>
</comment>
<organism evidence="9 10">
    <name type="scientific">Gracilariopsis chorda</name>
    <dbReference type="NCBI Taxonomy" id="448386"/>
    <lineage>
        <taxon>Eukaryota</taxon>
        <taxon>Rhodophyta</taxon>
        <taxon>Florideophyceae</taxon>
        <taxon>Rhodymeniophycidae</taxon>
        <taxon>Gracilariales</taxon>
        <taxon>Gracilariaceae</taxon>
        <taxon>Gracilariopsis</taxon>
    </lineage>
</organism>
<evidence type="ECO:0000259" key="8">
    <source>
        <dbReference type="Pfam" id="PF00814"/>
    </source>
</evidence>
<protein>
    <recommendedName>
        <fullName evidence="1">N(6)-L-threonylcarbamoyladenine synthase</fullName>
        <ecNumber evidence="1">2.3.1.234</ecNumber>
    </recommendedName>
</protein>
<dbReference type="GO" id="GO:0002949">
    <property type="term" value="P:tRNA threonylcarbamoyladenosine modification"/>
    <property type="evidence" value="ECO:0007669"/>
    <property type="project" value="UniProtKB-UniRule"/>
</dbReference>
<sequence length="453" mass="49279">MRRFLTFCPSLQSGRLHSTYGRTKTQSSKARWICSRSRRRKNVGVPKNVQIGRPAPQLTPDQSPWEDYLIPELSGNSKPKDPVRYKRDPFIVLGVESSCDDTAAAIVRSDGAVLGESRVSQDALTEAWGGVVPHVARDAHAAVIERVIHQALHEAQLHERDVDAVAATMGPGLEICLRVGYRAARQIATTYEKDFVGVNHLEAHVLVARLDSQVSFPFLTLLVSGGHCQLLLVRGVAQYEVLGGTLDDALGEAFDKTARLLGLEVGAGGGPALEQLALKGDAHAIPFPVPMAKRPDCNFSFAGLKTSVRVAIDKLGGDEVVRGDERLMADVAASFQETCVRHLEHRVRRALKLCAKHNLSANTLVVSGGVAANMVVRTRLQKLCERAQWKCVFPKVRLCTDNGVMVAWTGIERLRMGIADDTKNLDVRARWPLAGLGPLSVPIPPEATKALVA</sequence>
<dbReference type="HAMAP" id="MF_01445">
    <property type="entry name" value="TsaD"/>
    <property type="match status" value="1"/>
</dbReference>
<dbReference type="NCBIfam" id="TIGR00329">
    <property type="entry name" value="gcp_kae1"/>
    <property type="match status" value="1"/>
</dbReference>
<comment type="catalytic activity">
    <reaction evidence="6 7">
        <text>L-threonylcarbamoyladenylate + adenosine(37) in tRNA = N(6)-L-threonylcarbamoyladenosine(37) in tRNA + AMP + H(+)</text>
        <dbReference type="Rhea" id="RHEA:37059"/>
        <dbReference type="Rhea" id="RHEA-COMP:10162"/>
        <dbReference type="Rhea" id="RHEA-COMP:10163"/>
        <dbReference type="ChEBI" id="CHEBI:15378"/>
        <dbReference type="ChEBI" id="CHEBI:73682"/>
        <dbReference type="ChEBI" id="CHEBI:74411"/>
        <dbReference type="ChEBI" id="CHEBI:74418"/>
        <dbReference type="ChEBI" id="CHEBI:456215"/>
        <dbReference type="EC" id="2.3.1.234"/>
    </reaction>
</comment>
<dbReference type="PANTHER" id="PTHR11735">
    <property type="entry name" value="TRNA N6-ADENOSINE THREONYLCARBAMOYLTRANSFERASE"/>
    <property type="match status" value="1"/>
</dbReference>
<evidence type="ECO:0000256" key="5">
    <source>
        <dbReference type="ARBA" id="ARBA00023315"/>
    </source>
</evidence>
<comment type="function">
    <text evidence="7">Required for the formation of a threonylcarbamoyl group on adenosine at position 37 (t(6)A37) in mitochondrial tRNAs that read codons beginning with adenine. Probably involved in the transfer of the threonylcarbamoyl moiety of threonylcarbamoyl-AMP (TC-AMP) to the N6 group of A37. Involved in mitochondrial genome maintenance.</text>
</comment>
<dbReference type="EMBL" id="NBIV01000069">
    <property type="protein sequence ID" value="PXF45140.1"/>
    <property type="molecule type" value="Genomic_DNA"/>
</dbReference>
<dbReference type="Pfam" id="PF00814">
    <property type="entry name" value="TsaD"/>
    <property type="match status" value="1"/>
</dbReference>
<feature type="domain" description="Gcp-like" evidence="8">
    <location>
        <begin position="113"/>
        <end position="408"/>
    </location>
</feature>
<dbReference type="SUPFAM" id="SSF53067">
    <property type="entry name" value="Actin-like ATPase domain"/>
    <property type="match status" value="1"/>
</dbReference>
<comment type="similarity">
    <text evidence="7">Belongs to the KAE1 / TsaD family.</text>
</comment>
<evidence type="ECO:0000256" key="7">
    <source>
        <dbReference type="HAMAP-Rule" id="MF_03179"/>
    </source>
</evidence>
<evidence type="ECO:0000256" key="6">
    <source>
        <dbReference type="ARBA" id="ARBA00048117"/>
    </source>
</evidence>
<dbReference type="PANTHER" id="PTHR11735:SF6">
    <property type="entry name" value="TRNA N6-ADENOSINE THREONYLCARBAMOYLTRANSFERASE, MITOCHONDRIAL"/>
    <property type="match status" value="1"/>
</dbReference>
<gene>
    <name evidence="9" type="ORF">BWQ96_05114</name>
</gene>
<evidence type="ECO:0000256" key="2">
    <source>
        <dbReference type="ARBA" id="ARBA00022679"/>
    </source>
</evidence>
<dbReference type="OrthoDB" id="10259622at2759"/>
<dbReference type="STRING" id="448386.A0A2V3IVH3"/>
<dbReference type="InterPro" id="IPR000905">
    <property type="entry name" value="Gcp-like_dom"/>
</dbReference>
<keyword evidence="5 7" id="KW-0012">Acyltransferase</keyword>
<dbReference type="InterPro" id="IPR043129">
    <property type="entry name" value="ATPase_NBD"/>
</dbReference>
<name>A0A2V3IVH3_9FLOR</name>
<dbReference type="PRINTS" id="PR00789">
    <property type="entry name" value="OSIALOPTASE"/>
</dbReference>
<dbReference type="Proteomes" id="UP000247409">
    <property type="component" value="Unassembled WGS sequence"/>
</dbReference>
<keyword evidence="2 7" id="KW-0808">Transferase</keyword>
<comment type="cofactor">
    <cofactor evidence="7">
        <name>a divalent metal cation</name>
        <dbReference type="ChEBI" id="CHEBI:60240"/>
    </cofactor>
    <text evidence="7">Binds 1 divalent metal cation per subunit.</text>
</comment>
<dbReference type="Gene3D" id="3.30.420.40">
    <property type="match status" value="2"/>
</dbReference>
<evidence type="ECO:0000256" key="4">
    <source>
        <dbReference type="ARBA" id="ARBA00022723"/>
    </source>
</evidence>
<dbReference type="GO" id="GO:0046872">
    <property type="term" value="F:metal ion binding"/>
    <property type="evidence" value="ECO:0007669"/>
    <property type="project" value="UniProtKB-KW"/>
</dbReference>
<keyword evidence="7" id="KW-0496">Mitochondrion</keyword>
<dbReference type="AlphaFoldDB" id="A0A2V3IVH3"/>
<proteinExistence type="inferred from homology"/>
<dbReference type="EC" id="2.3.1.234" evidence="1"/>
<dbReference type="CDD" id="cd24134">
    <property type="entry name" value="ASKHA_NBD_OSGEPL1_QRI7_euk"/>
    <property type="match status" value="1"/>
</dbReference>
<dbReference type="InterPro" id="IPR017861">
    <property type="entry name" value="KAE1/TsaD"/>
</dbReference>
<evidence type="ECO:0000313" key="10">
    <source>
        <dbReference type="Proteomes" id="UP000247409"/>
    </source>
</evidence>
<dbReference type="NCBIfam" id="TIGR03723">
    <property type="entry name" value="T6A_TsaD_YgjD"/>
    <property type="match status" value="1"/>
</dbReference>
<keyword evidence="4 7" id="KW-0479">Metal-binding</keyword>
<reference evidence="9 10" key="1">
    <citation type="journal article" date="2018" name="Mol. Biol. Evol.">
        <title>Analysis of the draft genome of the red seaweed Gracilariopsis chorda provides insights into genome size evolution in Rhodophyta.</title>
        <authorList>
            <person name="Lee J."/>
            <person name="Yang E.C."/>
            <person name="Graf L."/>
            <person name="Yang J.H."/>
            <person name="Qiu H."/>
            <person name="Zel Zion U."/>
            <person name="Chan C.X."/>
            <person name="Stephens T.G."/>
            <person name="Weber A.P.M."/>
            <person name="Boo G.H."/>
            <person name="Boo S.M."/>
            <person name="Kim K.M."/>
            <person name="Shin Y."/>
            <person name="Jung M."/>
            <person name="Lee S.J."/>
            <person name="Yim H.S."/>
            <person name="Lee J.H."/>
            <person name="Bhattacharya D."/>
            <person name="Yoon H.S."/>
        </authorList>
    </citation>
    <scope>NUCLEOTIDE SEQUENCE [LARGE SCALE GENOMIC DNA]</scope>
    <source>
        <strain evidence="9 10">SKKU-2015</strain>
        <tissue evidence="9">Whole body</tissue>
    </source>
</reference>
<evidence type="ECO:0000313" key="9">
    <source>
        <dbReference type="EMBL" id="PXF45140.1"/>
    </source>
</evidence>
<keyword evidence="10" id="KW-1185">Reference proteome</keyword>